<dbReference type="Gene3D" id="1.20.81.30">
    <property type="entry name" value="Type II secretion system (T2SS), domain F"/>
    <property type="match status" value="2"/>
</dbReference>
<dbReference type="Pfam" id="PF00482">
    <property type="entry name" value="T2SSF"/>
    <property type="match status" value="2"/>
</dbReference>
<dbReference type="PANTHER" id="PTHR30012">
    <property type="entry name" value="GENERAL SECRETION PATHWAY PROTEIN"/>
    <property type="match status" value="1"/>
</dbReference>
<dbReference type="PRINTS" id="PR00812">
    <property type="entry name" value="BCTERIALGSPF"/>
</dbReference>
<dbReference type="PROSITE" id="PS00874">
    <property type="entry name" value="T2SP_F"/>
    <property type="match status" value="1"/>
</dbReference>
<sequence length="408" mass="45172">MTSFAYVAMQNHKEVRGSIDAANEQDAVKLLRSQGMFIIDLKLGSNSDGINWRAALEKCKPSYWTPTNKRDYIQLYRQLSLMLMSGHTLLEALDLSADLASKAKLSATLRRIRTEIQHGKSFAEALALFPKTFPPQAIELVRSAEISGELDQVLHRLAIEQERAADLKRQLVTAMIYPVIVISLTIGLLVLMAVWVLPKMKVFIEGRALDLPASTQKMMAFSDLLTYHGLTVLIVFIAGIFSLLAFYTTTLGKKIFDRIILSLPLIGNAVLTENMARAGWSLALLTSSGVTIIDSLKICERISGNASLKKSYHRAADKVFNGSSLALAISQPFIPELFRKMASVGEKSGELERVMEEMGNYYSQELQASIKRMLAFIEPTLLLMVGIPVAFVYLSIFQLIFAVSTGGN</sequence>
<evidence type="ECO:0000259" key="12">
    <source>
        <dbReference type="Pfam" id="PF00482"/>
    </source>
</evidence>
<keyword evidence="14" id="KW-1185">Reference proteome</keyword>
<dbReference type="Proteomes" id="UP001465153">
    <property type="component" value="Unassembled WGS sequence"/>
</dbReference>
<keyword evidence="6 10" id="KW-0812">Transmembrane</keyword>
<dbReference type="InterPro" id="IPR042094">
    <property type="entry name" value="T2SS_GspF_sf"/>
</dbReference>
<evidence type="ECO:0000256" key="6">
    <source>
        <dbReference type="ARBA" id="ARBA00022692"/>
    </source>
</evidence>
<feature type="transmembrane region" description="Helical" evidence="11">
    <location>
        <begin position="381"/>
        <end position="403"/>
    </location>
</feature>
<accession>A0ABQ0AAP3</accession>
<evidence type="ECO:0000256" key="3">
    <source>
        <dbReference type="ARBA" id="ARBA00005745"/>
    </source>
</evidence>
<evidence type="ECO:0000256" key="5">
    <source>
        <dbReference type="ARBA" id="ARBA00022475"/>
    </source>
</evidence>
<dbReference type="EMBL" id="BAABWN010000007">
    <property type="protein sequence ID" value="GAA6168676.1"/>
    <property type="molecule type" value="Genomic_DNA"/>
</dbReference>
<evidence type="ECO:0000256" key="1">
    <source>
        <dbReference type="ARBA" id="ARBA00002684"/>
    </source>
</evidence>
<feature type="domain" description="Type II secretion system protein GspF" evidence="12">
    <location>
        <begin position="76"/>
        <end position="198"/>
    </location>
</feature>
<evidence type="ECO:0000256" key="8">
    <source>
        <dbReference type="ARBA" id="ARBA00023136"/>
    </source>
</evidence>
<evidence type="ECO:0000256" key="2">
    <source>
        <dbReference type="ARBA" id="ARBA00004651"/>
    </source>
</evidence>
<evidence type="ECO:0000313" key="13">
    <source>
        <dbReference type="EMBL" id="GAA6168676.1"/>
    </source>
</evidence>
<gene>
    <name evidence="13" type="primary">exeF</name>
    <name evidence="13" type="ORF">NBRC116591_24870</name>
</gene>
<comment type="similarity">
    <text evidence="3 10">Belongs to the GSP F family.</text>
</comment>
<evidence type="ECO:0000256" key="10">
    <source>
        <dbReference type="RuleBase" id="RU003923"/>
    </source>
</evidence>
<comment type="caution">
    <text evidence="13">The sequence shown here is derived from an EMBL/GenBank/DDBJ whole genome shotgun (WGS) entry which is preliminary data.</text>
</comment>
<dbReference type="InterPro" id="IPR001992">
    <property type="entry name" value="T2SS_GspF/T4SS_PilC_CS"/>
</dbReference>
<keyword evidence="5" id="KW-1003">Cell membrane</keyword>
<evidence type="ECO:0000313" key="14">
    <source>
        <dbReference type="Proteomes" id="UP001465153"/>
    </source>
</evidence>
<feature type="transmembrane region" description="Helical" evidence="11">
    <location>
        <begin position="171"/>
        <end position="197"/>
    </location>
</feature>
<name>A0ABQ0AAP3_9GAMM</name>
<dbReference type="InterPro" id="IPR003004">
    <property type="entry name" value="GspF/PilC"/>
</dbReference>
<keyword evidence="7 11" id="KW-1133">Transmembrane helix</keyword>
<dbReference type="InterPro" id="IPR018076">
    <property type="entry name" value="T2SS_GspF_dom"/>
</dbReference>
<organism evidence="13 14">
    <name type="scientific">Sessilibacter corallicola</name>
    <dbReference type="NCBI Taxonomy" id="2904075"/>
    <lineage>
        <taxon>Bacteria</taxon>
        <taxon>Pseudomonadati</taxon>
        <taxon>Pseudomonadota</taxon>
        <taxon>Gammaproteobacteria</taxon>
        <taxon>Cellvibrionales</taxon>
        <taxon>Cellvibrionaceae</taxon>
        <taxon>Sessilibacter</taxon>
    </lineage>
</organism>
<comment type="subcellular location">
    <subcellularLocation>
        <location evidence="10">Cell inner membrane</location>
        <topology evidence="10">Multi-pass membrane protein</topology>
    </subcellularLocation>
    <subcellularLocation>
        <location evidence="2">Cell membrane</location>
        <topology evidence="2">Multi-pass membrane protein</topology>
    </subcellularLocation>
</comment>
<evidence type="ECO:0000256" key="9">
    <source>
        <dbReference type="ARBA" id="ARBA00030750"/>
    </source>
</evidence>
<evidence type="ECO:0000256" key="4">
    <source>
        <dbReference type="ARBA" id="ARBA00022448"/>
    </source>
</evidence>
<evidence type="ECO:0000256" key="11">
    <source>
        <dbReference type="SAM" id="Phobius"/>
    </source>
</evidence>
<evidence type="ECO:0000256" key="7">
    <source>
        <dbReference type="ARBA" id="ARBA00022989"/>
    </source>
</evidence>
<protein>
    <recommendedName>
        <fullName evidence="9">General secretion pathway protein F</fullName>
    </recommendedName>
</protein>
<keyword evidence="8 11" id="KW-0472">Membrane</keyword>
<proteinExistence type="inferred from homology"/>
<feature type="domain" description="Type II secretion system protein GspF" evidence="12">
    <location>
        <begin position="282"/>
        <end position="397"/>
    </location>
</feature>
<dbReference type="RefSeq" id="WP_353303416.1">
    <property type="nucleotide sequence ID" value="NZ_BAABWN010000007.1"/>
</dbReference>
<comment type="function">
    <text evidence="1">Component of the type II secretion system inner membrane complex required for the energy-dependent secretion of extracellular factors such as proteases and toxins from the periplasm.</text>
</comment>
<feature type="transmembrane region" description="Helical" evidence="11">
    <location>
        <begin position="227"/>
        <end position="248"/>
    </location>
</feature>
<keyword evidence="4 10" id="KW-0813">Transport</keyword>
<dbReference type="PANTHER" id="PTHR30012:SF0">
    <property type="entry name" value="TYPE II SECRETION SYSTEM PROTEIN F-RELATED"/>
    <property type="match status" value="1"/>
</dbReference>
<reference evidence="13 14" key="1">
    <citation type="submission" date="2024-04" db="EMBL/GenBank/DDBJ databases">
        <title>Draft genome sequence of Sessilibacter corallicola NBRC 116591.</title>
        <authorList>
            <person name="Miyakawa T."/>
            <person name="Kusuya Y."/>
            <person name="Miura T."/>
        </authorList>
    </citation>
    <scope>NUCLEOTIDE SEQUENCE [LARGE SCALE GENOMIC DNA]</scope>
    <source>
        <strain evidence="13 14">KU-00831-HH</strain>
    </source>
</reference>